<protein>
    <submittedName>
        <fullName evidence="2">Glycosyltransferase</fullName>
    </submittedName>
</protein>
<dbReference type="Gene3D" id="3.90.550.10">
    <property type="entry name" value="Spore Coat Polysaccharide Biosynthesis Protein SpsA, Chain A"/>
    <property type="match status" value="1"/>
</dbReference>
<dbReference type="SUPFAM" id="SSF53448">
    <property type="entry name" value="Nucleotide-diphospho-sugar transferases"/>
    <property type="match status" value="1"/>
</dbReference>
<evidence type="ECO:0000313" key="3">
    <source>
        <dbReference type="Proteomes" id="UP000325743"/>
    </source>
</evidence>
<dbReference type="InterPro" id="IPR029044">
    <property type="entry name" value="Nucleotide-diphossugar_trans"/>
</dbReference>
<dbReference type="InterPro" id="IPR001173">
    <property type="entry name" value="Glyco_trans_2-like"/>
</dbReference>
<dbReference type="Proteomes" id="UP000325743">
    <property type="component" value="Chromosome 2"/>
</dbReference>
<dbReference type="PANTHER" id="PTHR22916">
    <property type="entry name" value="GLYCOSYLTRANSFERASE"/>
    <property type="match status" value="1"/>
</dbReference>
<gene>
    <name evidence="2" type="ORF">D2917_25820</name>
</gene>
<proteinExistence type="predicted"/>
<evidence type="ECO:0000259" key="1">
    <source>
        <dbReference type="Pfam" id="PF00535"/>
    </source>
</evidence>
<dbReference type="GO" id="GO:0008417">
    <property type="term" value="F:fucosyltransferase activity"/>
    <property type="evidence" value="ECO:0007669"/>
    <property type="project" value="TreeGrafter"/>
</dbReference>
<reference evidence="2 3" key="1">
    <citation type="submission" date="2018-09" db="EMBL/GenBank/DDBJ databases">
        <title>Complete genome sequence of Cupriavidus oxalaticus T2, a bacterium capable of phenol tolerance and degradation.</title>
        <authorList>
            <person name="Yan J."/>
        </authorList>
    </citation>
    <scope>NUCLEOTIDE SEQUENCE [LARGE SCALE GENOMIC DNA]</scope>
    <source>
        <strain evidence="2 3">T2</strain>
    </source>
</reference>
<dbReference type="RefSeq" id="WP_151072390.1">
    <property type="nucleotide sequence ID" value="NZ_CP032519.1"/>
</dbReference>
<name>A0A5P3VNF9_9BURK</name>
<organism evidence="2 3">
    <name type="scientific">Cupriavidus oxalaticus</name>
    <dbReference type="NCBI Taxonomy" id="96344"/>
    <lineage>
        <taxon>Bacteria</taxon>
        <taxon>Pseudomonadati</taxon>
        <taxon>Pseudomonadota</taxon>
        <taxon>Betaproteobacteria</taxon>
        <taxon>Burkholderiales</taxon>
        <taxon>Burkholderiaceae</taxon>
        <taxon>Cupriavidus</taxon>
    </lineage>
</organism>
<sequence length="339" mass="37765">METSALSISVVLPVFHRQQSVENINLLRRSLESIKDQRMSIDYEILLVDDGSPVPISNFKDVLGEAAHDVTWIRIPINRGLVNALNTGILAARHTLIARLDADDVWLPSKIDKQLSQFESDADLTISATGMSLVKTDGSHIEDHIRPGDWNGILRFFVDVGCPFPHGSVLAKKEIYRLLGGYPHSGNFSHCEDYTLWGTWLRFFKPAMVEESLYNYTVSDSSVSAIHGEQQRNASRIVQSRFAKGRLASKLPDALRSLAGCLGISLMNAGKLSYLLWQFKPDITLPSEALDPLRVILFDREFSTISSGSSSQSWADLLGLPRTIQSQPSDEITGRFYCL</sequence>
<accession>A0A5P3VNF9</accession>
<dbReference type="AlphaFoldDB" id="A0A5P3VNF9"/>
<evidence type="ECO:0000313" key="2">
    <source>
        <dbReference type="EMBL" id="QEZ47535.1"/>
    </source>
</evidence>
<feature type="domain" description="Glycosyltransferase 2-like" evidence="1">
    <location>
        <begin position="9"/>
        <end position="150"/>
    </location>
</feature>
<keyword evidence="2" id="KW-0808">Transferase</keyword>
<dbReference type="PANTHER" id="PTHR22916:SF69">
    <property type="entry name" value="BIFUNCTIONAL GLYCOSYLTRANSFERASE PGTA"/>
    <property type="match status" value="1"/>
</dbReference>
<dbReference type="Pfam" id="PF00535">
    <property type="entry name" value="Glycos_transf_2"/>
    <property type="match status" value="1"/>
</dbReference>
<dbReference type="EMBL" id="CP032519">
    <property type="protein sequence ID" value="QEZ47535.1"/>
    <property type="molecule type" value="Genomic_DNA"/>
</dbReference>